<dbReference type="AlphaFoldDB" id="A0A6L8VG77"/>
<dbReference type="Proteomes" id="UP000477083">
    <property type="component" value="Unassembled WGS sequence"/>
</dbReference>
<proteinExistence type="predicted"/>
<sequence>MSICCARCRIRCSLIPKEGARVASLIDKSPCEDLLPIITPGAQLTEAQPGPVTSVAPFKGRQAATARALAADGLGWPEVGRAVVAPAGRCLWAGRGVAFVTGLVPQGLEDLAALTDQSDGWAVLRLEGAQAAAVLARLCPLDLRAAVFAPGHVARAPLGHMMAILHRTGAEAFEIWVFRSMAGTAVHELAVAMQALAARG</sequence>
<evidence type="ECO:0000313" key="1">
    <source>
        <dbReference type="EMBL" id="MZQ88562.1"/>
    </source>
</evidence>
<gene>
    <name evidence="1" type="ORF">GS660_05580</name>
</gene>
<comment type="caution">
    <text evidence="1">The sequence shown here is derived from an EMBL/GenBank/DDBJ whole genome shotgun (WGS) entry which is preliminary data.</text>
</comment>
<dbReference type="SUPFAM" id="SSF103025">
    <property type="entry name" value="Folate-binding domain"/>
    <property type="match status" value="1"/>
</dbReference>
<dbReference type="EMBL" id="WWNR01000003">
    <property type="protein sequence ID" value="MZQ88562.1"/>
    <property type="molecule type" value="Genomic_DNA"/>
</dbReference>
<evidence type="ECO:0000313" key="2">
    <source>
        <dbReference type="Proteomes" id="UP000477083"/>
    </source>
</evidence>
<reference evidence="1 2" key="1">
    <citation type="submission" date="2020-01" db="EMBL/GenBank/DDBJ databases">
        <title>Frigidibacter albus SP32T (=CGMCC 1.13995T).</title>
        <authorList>
            <person name="Liao X."/>
        </authorList>
    </citation>
    <scope>NUCLEOTIDE SEQUENCE [LARGE SCALE GENOMIC DNA]</scope>
    <source>
        <strain evidence="1 2">SP32</strain>
    </source>
</reference>
<dbReference type="InterPro" id="IPR027266">
    <property type="entry name" value="TrmE/GcvT-like"/>
</dbReference>
<dbReference type="Gene3D" id="3.30.1360.120">
    <property type="entry name" value="Probable tRNA modification gtpase trme, domain 1"/>
    <property type="match status" value="1"/>
</dbReference>
<organism evidence="1 2">
    <name type="scientific">Frigidibacter albus</name>
    <dbReference type="NCBI Taxonomy" id="1465486"/>
    <lineage>
        <taxon>Bacteria</taxon>
        <taxon>Pseudomonadati</taxon>
        <taxon>Pseudomonadota</taxon>
        <taxon>Alphaproteobacteria</taxon>
        <taxon>Rhodobacterales</taxon>
        <taxon>Paracoccaceae</taxon>
        <taxon>Frigidibacter</taxon>
    </lineage>
</organism>
<keyword evidence="2" id="KW-1185">Reference proteome</keyword>
<protein>
    <submittedName>
        <fullName evidence="1">Sarcosine oxidase subunit gamma</fullName>
    </submittedName>
</protein>
<name>A0A6L8VG77_9RHOB</name>
<dbReference type="OrthoDB" id="7350722at2"/>
<accession>A0A6L8VG77</accession>